<protein>
    <recommendedName>
        <fullName evidence="1">HNH endonuclease 5 domain-containing protein</fullName>
    </recommendedName>
</protein>
<feature type="domain" description="HNH endonuclease 5" evidence="1">
    <location>
        <begin position="11"/>
        <end position="56"/>
    </location>
</feature>
<dbReference type="KEGG" id="mmas:MYMAC_001495"/>
<sequence>MTTPAPATITCIYCRQVREPTREHVLPRSLGGDLVALILCKDCNSGRLSRLDQALAERSFVAFSRIAATPKDAFDVQLGGEHFVQEGKSGLVLEVALINGVSASMLPQVHVAVVGETNHVAIVTADVSSLDRLHAFVTKKIESGQLRAMHVKLGPEAAGPTARLVMHRERDGFIRAQTDADARNAIEVLEKDWASAYKHHVALITAGNQQAEVQSIPQPSVRVNLEIRPDDVNRAVAKIAFNVLAARVSPEFALSPEFDELRKYVLGEDIRHRSDLGQDEVAVDLRFVTQLPHDTAPLVPTEEHAVTISYVHPSLFAWVTLYRTDNFVVRFGDISLSENVLAVHEFSSVRTGNAALDVAETIQRMTAQVEHHGK</sequence>
<evidence type="ECO:0000259" key="1">
    <source>
        <dbReference type="Pfam" id="PF14279"/>
    </source>
</evidence>
<dbReference type="InterPro" id="IPR029471">
    <property type="entry name" value="HNH_5"/>
</dbReference>
<dbReference type="Pfam" id="PF14279">
    <property type="entry name" value="HNH_5"/>
    <property type="match status" value="1"/>
</dbReference>
<evidence type="ECO:0000313" key="3">
    <source>
        <dbReference type="Proteomes" id="UP000217343"/>
    </source>
</evidence>
<proteinExistence type="predicted"/>
<evidence type="ECO:0000313" key="2">
    <source>
        <dbReference type="EMBL" id="ATB45907.1"/>
    </source>
</evidence>
<accession>A0A250JQZ3</accession>
<dbReference type="AlphaFoldDB" id="A0A250JQZ3"/>
<dbReference type="Proteomes" id="UP000217343">
    <property type="component" value="Chromosome"/>
</dbReference>
<dbReference type="EMBL" id="CP022203">
    <property type="protein sequence ID" value="ATB45907.1"/>
    <property type="molecule type" value="Genomic_DNA"/>
</dbReference>
<gene>
    <name evidence="2" type="ORF">MYMAC_001495</name>
</gene>
<name>A0A250JQZ3_9BACT</name>
<organism evidence="2 3">
    <name type="scientific">Corallococcus macrosporus DSM 14697</name>
    <dbReference type="NCBI Taxonomy" id="1189310"/>
    <lineage>
        <taxon>Bacteria</taxon>
        <taxon>Pseudomonadati</taxon>
        <taxon>Myxococcota</taxon>
        <taxon>Myxococcia</taxon>
        <taxon>Myxococcales</taxon>
        <taxon>Cystobacterineae</taxon>
        <taxon>Myxococcaceae</taxon>
        <taxon>Corallococcus</taxon>
    </lineage>
</organism>
<keyword evidence="3" id="KW-1185">Reference proteome</keyword>
<dbReference type="OrthoDB" id="2804463at2"/>
<reference evidence="2 3" key="1">
    <citation type="submission" date="2017-06" db="EMBL/GenBank/DDBJ databases">
        <title>Sequencing and comparative analysis of myxobacterial genomes.</title>
        <authorList>
            <person name="Rupp O."/>
            <person name="Goesmann A."/>
            <person name="Sogaard-Andersen L."/>
        </authorList>
    </citation>
    <scope>NUCLEOTIDE SEQUENCE [LARGE SCALE GENOMIC DNA]</scope>
    <source>
        <strain evidence="2 3">DSM 14697</strain>
    </source>
</reference>